<evidence type="ECO:0000256" key="2">
    <source>
        <dbReference type="SAM" id="Phobius"/>
    </source>
</evidence>
<gene>
    <name evidence="3" type="ORF">I6H58_04505</name>
</gene>
<keyword evidence="2" id="KW-0472">Membrane</keyword>
<feature type="transmembrane region" description="Helical" evidence="2">
    <location>
        <begin position="16"/>
        <end position="37"/>
    </location>
</feature>
<reference evidence="3 4" key="1">
    <citation type="submission" date="2020-12" db="EMBL/GenBank/DDBJ databases">
        <title>FDA dAtabase for Regulatory Grade micrObial Sequences (FDA-ARGOS): Supporting development and validation of Infectious Disease Dx tests.</title>
        <authorList>
            <person name="Sproer C."/>
            <person name="Gronow S."/>
            <person name="Severitt S."/>
            <person name="Schroder I."/>
            <person name="Tallon L."/>
            <person name="Sadzewicz L."/>
            <person name="Zhao X."/>
            <person name="Boylan J."/>
            <person name="Ott S."/>
            <person name="Bowen H."/>
            <person name="Vavikolanu K."/>
            <person name="Mehta A."/>
            <person name="Aluvathingal J."/>
            <person name="Nadendla S."/>
            <person name="Lowell S."/>
            <person name="Myers T."/>
            <person name="Yan Y."/>
            <person name="Sichtig H."/>
        </authorList>
    </citation>
    <scope>NUCLEOTIDE SEQUENCE [LARGE SCALE GENOMIC DNA]</scope>
    <source>
        <strain evidence="3 4">FDAARGOS_1001</strain>
    </source>
</reference>
<evidence type="ECO:0000256" key="1">
    <source>
        <dbReference type="SAM" id="MobiDB-lite"/>
    </source>
</evidence>
<organism evidence="3 4">
    <name type="scientific">Rothia kristinae</name>
    <dbReference type="NCBI Taxonomy" id="37923"/>
    <lineage>
        <taxon>Bacteria</taxon>
        <taxon>Bacillati</taxon>
        <taxon>Actinomycetota</taxon>
        <taxon>Actinomycetes</taxon>
        <taxon>Micrococcales</taxon>
        <taxon>Micrococcaceae</taxon>
        <taxon>Rothia</taxon>
    </lineage>
</organism>
<dbReference type="AlphaFoldDB" id="A0A7T4MVC5"/>
<proteinExistence type="predicted"/>
<dbReference type="Proteomes" id="UP000595221">
    <property type="component" value="Chromosome"/>
</dbReference>
<accession>A0A7T4MVC5</accession>
<name>A0A7T4MVC5_9MICC</name>
<feature type="region of interest" description="Disordered" evidence="1">
    <location>
        <begin position="42"/>
        <end position="95"/>
    </location>
</feature>
<dbReference type="EMBL" id="CP066078">
    <property type="protein sequence ID" value="QQC60189.1"/>
    <property type="molecule type" value="Genomic_DNA"/>
</dbReference>
<evidence type="ECO:0000313" key="3">
    <source>
        <dbReference type="EMBL" id="QQC60189.1"/>
    </source>
</evidence>
<protein>
    <submittedName>
        <fullName evidence="3">Uncharacterized protein</fullName>
    </submittedName>
</protein>
<evidence type="ECO:0000313" key="4">
    <source>
        <dbReference type="Proteomes" id="UP000595221"/>
    </source>
</evidence>
<keyword evidence="2" id="KW-1133">Transmembrane helix</keyword>
<feature type="compositionally biased region" description="Low complexity" evidence="1">
    <location>
        <begin position="44"/>
        <end position="61"/>
    </location>
</feature>
<keyword evidence="2" id="KW-0812">Transmembrane</keyword>
<sequence length="95" mass="9549">MSENEAVEKAQKLRRWSVILGVIALVLCLTGAVLLGIGRHAGDTATAPSATTETPATSAGTDAEAGGGQLLQHPRGGHTPVSSAVPGAEPRARAL</sequence>
<dbReference type="RefSeq" id="WP_198490957.1">
    <property type="nucleotide sequence ID" value="NZ_CP066078.1"/>
</dbReference>